<keyword evidence="4" id="KW-0238">DNA-binding</keyword>
<sequence length="767" mass="85128">MKSAENDYSIGTRFSMQFDGEECPEPKCSIFAGTVVGINNIDCIRWPGSEWRCLKVQWDAPSKKIVRPQRISHWNIEPEEVKKKCSSILTDRKRERPLDPSTPGFTVLVSEGLSKGSVEHPPKRQLEVLQGQENRAIDAHEFGALRQPLLSHLIPQPNPDWGHPQIGLENQPHFLIGDAHEFGALRQPLLSHLIPQPNPDWGHPQIGLENQPHFLIGDAHEFGALRQPLLSHLIPQLNPDCGHPQIGLENQPHFLIGDAHEFGALRQPLLSHLIPQLNPDCGHPQIGLENQPHFLIGDAHEFGALRQPLLSHLIPQLNPDCGHPQIGLENQPHFLIGDAHEFGALRQPLLSHLIPQLNPDCGHPQIGLENQPHFLIGDAHEFGALRQPLLSHLIPQLNPDCGHPQIGLENQPHFLIGDAHEFGALRQPLLSHLIPQLNPDCGHPQIGLENQPHFLIGDAHEFGALRQPLLSHLIPQLNPDCGHPQIGLENQPHFLIGDAHEFGALRQPLLSHLIPQLNPDCGHPQIGLENQPHFLIGESADYWSPTFTSSGAHDSVEVSRSLSFPKFNSTSSVSVDCKAPEEYKIKAPLSQPNGNAKCMLFGVNIFSSPLELPSQQVVSCSDLHSVCPALPVVSHSSISETDQVSETSKSVYGNLSEKQCKNCCSITGRSCTKVLKYGTVLGRSVHLARFDDYDELIRELDQMFDFKGSLIDGSNGWHVTYTDGKGNMMLIGDYPWLEFRVMVQKMFICPKEDVDKLDPTPPNPTPL</sequence>
<dbReference type="PANTHER" id="PTHR31384:SF25">
    <property type="entry name" value="AUXIN RESPONSE FACTOR"/>
    <property type="match status" value="1"/>
</dbReference>
<evidence type="ECO:0000313" key="10">
    <source>
        <dbReference type="Proteomes" id="UP000306102"/>
    </source>
</evidence>
<accession>A0A4S4DYR8</accession>
<dbReference type="PROSITE" id="PS51745">
    <property type="entry name" value="PB1"/>
    <property type="match status" value="1"/>
</dbReference>
<evidence type="ECO:0000256" key="3">
    <source>
        <dbReference type="ARBA" id="ARBA00023015"/>
    </source>
</evidence>
<comment type="caution">
    <text evidence="9">The sequence shown here is derived from an EMBL/GenBank/DDBJ whole genome shotgun (WGS) entry which is preliminary data.</text>
</comment>
<keyword evidence="10" id="KW-1185">Reference proteome</keyword>
<proteinExistence type="inferred from homology"/>
<comment type="subcellular location">
    <subcellularLocation>
        <location evidence="1">Nucleus</location>
    </subcellularLocation>
</comment>
<dbReference type="Gene3D" id="3.10.20.90">
    <property type="entry name" value="Phosphatidylinositol 3-kinase Catalytic Subunit, Chain A, domain 1"/>
    <property type="match status" value="1"/>
</dbReference>
<dbReference type="InterPro" id="IPR053793">
    <property type="entry name" value="PB1-like"/>
</dbReference>
<gene>
    <name evidence="9" type="ORF">TEA_027125</name>
</gene>
<evidence type="ECO:0000259" key="8">
    <source>
        <dbReference type="PROSITE" id="PS51745"/>
    </source>
</evidence>
<keyword evidence="3" id="KW-0805">Transcription regulation</keyword>
<reference evidence="9 10" key="1">
    <citation type="journal article" date="2018" name="Proc. Natl. Acad. Sci. U.S.A.">
        <title>Draft genome sequence of Camellia sinensis var. sinensis provides insights into the evolution of the tea genome and tea quality.</title>
        <authorList>
            <person name="Wei C."/>
            <person name="Yang H."/>
            <person name="Wang S."/>
            <person name="Zhao J."/>
            <person name="Liu C."/>
            <person name="Gao L."/>
            <person name="Xia E."/>
            <person name="Lu Y."/>
            <person name="Tai Y."/>
            <person name="She G."/>
            <person name="Sun J."/>
            <person name="Cao H."/>
            <person name="Tong W."/>
            <person name="Gao Q."/>
            <person name="Li Y."/>
            <person name="Deng W."/>
            <person name="Jiang X."/>
            <person name="Wang W."/>
            <person name="Chen Q."/>
            <person name="Zhang S."/>
            <person name="Li H."/>
            <person name="Wu J."/>
            <person name="Wang P."/>
            <person name="Li P."/>
            <person name="Shi C."/>
            <person name="Zheng F."/>
            <person name="Jian J."/>
            <person name="Huang B."/>
            <person name="Shan D."/>
            <person name="Shi M."/>
            <person name="Fang C."/>
            <person name="Yue Y."/>
            <person name="Li F."/>
            <person name="Li D."/>
            <person name="Wei S."/>
            <person name="Han B."/>
            <person name="Jiang C."/>
            <person name="Yin Y."/>
            <person name="Xia T."/>
            <person name="Zhang Z."/>
            <person name="Bennetzen J.L."/>
            <person name="Zhao S."/>
            <person name="Wan X."/>
        </authorList>
    </citation>
    <scope>NUCLEOTIDE SEQUENCE [LARGE SCALE GENOMIC DNA]</scope>
    <source>
        <strain evidence="10">cv. Shuchazao</strain>
        <tissue evidence="9">Leaf</tissue>
    </source>
</reference>
<dbReference type="GO" id="GO:0005634">
    <property type="term" value="C:nucleus"/>
    <property type="evidence" value="ECO:0007669"/>
    <property type="project" value="UniProtKB-SubCell"/>
</dbReference>
<dbReference type="GO" id="GO:0009734">
    <property type="term" value="P:auxin-activated signaling pathway"/>
    <property type="evidence" value="ECO:0007669"/>
    <property type="project" value="UniProtKB-KW"/>
</dbReference>
<dbReference type="InterPro" id="IPR044835">
    <property type="entry name" value="ARF_plant"/>
</dbReference>
<evidence type="ECO:0000256" key="4">
    <source>
        <dbReference type="ARBA" id="ARBA00023125"/>
    </source>
</evidence>
<dbReference type="FunFam" id="2.30.30.1040:FF:000001">
    <property type="entry name" value="Auxin response factor"/>
    <property type="match status" value="1"/>
</dbReference>
<evidence type="ECO:0000313" key="9">
    <source>
        <dbReference type="EMBL" id="THG07995.1"/>
    </source>
</evidence>
<evidence type="ECO:0000256" key="1">
    <source>
        <dbReference type="ARBA" id="ARBA00004123"/>
    </source>
</evidence>
<dbReference type="InterPro" id="IPR010525">
    <property type="entry name" value="ARF_dom"/>
</dbReference>
<keyword evidence="5" id="KW-0804">Transcription</keyword>
<keyword evidence="6" id="KW-0539">Nucleus</keyword>
<evidence type="ECO:0000256" key="6">
    <source>
        <dbReference type="ARBA" id="ARBA00023242"/>
    </source>
</evidence>
<comment type="similarity">
    <text evidence="2">Belongs to the ARF family.</text>
</comment>
<dbReference type="Proteomes" id="UP000306102">
    <property type="component" value="Unassembled WGS sequence"/>
</dbReference>
<organism evidence="9 10">
    <name type="scientific">Camellia sinensis var. sinensis</name>
    <name type="common">China tea</name>
    <dbReference type="NCBI Taxonomy" id="542762"/>
    <lineage>
        <taxon>Eukaryota</taxon>
        <taxon>Viridiplantae</taxon>
        <taxon>Streptophyta</taxon>
        <taxon>Embryophyta</taxon>
        <taxon>Tracheophyta</taxon>
        <taxon>Spermatophyta</taxon>
        <taxon>Magnoliopsida</taxon>
        <taxon>eudicotyledons</taxon>
        <taxon>Gunneridae</taxon>
        <taxon>Pentapetalae</taxon>
        <taxon>asterids</taxon>
        <taxon>Ericales</taxon>
        <taxon>Theaceae</taxon>
        <taxon>Camellia</taxon>
    </lineage>
</organism>
<protein>
    <recommendedName>
        <fullName evidence="8">PB1 domain-containing protein</fullName>
    </recommendedName>
</protein>
<dbReference type="EMBL" id="SDRB02009649">
    <property type="protein sequence ID" value="THG07995.1"/>
    <property type="molecule type" value="Genomic_DNA"/>
</dbReference>
<dbReference type="Gene3D" id="2.30.30.1040">
    <property type="match status" value="1"/>
</dbReference>
<dbReference type="GO" id="GO:0006355">
    <property type="term" value="P:regulation of DNA-templated transcription"/>
    <property type="evidence" value="ECO:0007669"/>
    <property type="project" value="InterPro"/>
</dbReference>
<feature type="domain" description="PB1" evidence="8">
    <location>
        <begin position="669"/>
        <end position="751"/>
    </location>
</feature>
<evidence type="ECO:0000256" key="5">
    <source>
        <dbReference type="ARBA" id="ARBA00023163"/>
    </source>
</evidence>
<keyword evidence="7" id="KW-0927">Auxin signaling pathway</keyword>
<name>A0A4S4DYR8_CAMSN</name>
<dbReference type="GO" id="GO:0003677">
    <property type="term" value="F:DNA binding"/>
    <property type="evidence" value="ECO:0007669"/>
    <property type="project" value="UniProtKB-KW"/>
</dbReference>
<dbReference type="Pfam" id="PF06507">
    <property type="entry name" value="ARF_AD"/>
    <property type="match status" value="1"/>
</dbReference>
<dbReference type="AlphaFoldDB" id="A0A4S4DYR8"/>
<evidence type="ECO:0000256" key="2">
    <source>
        <dbReference type="ARBA" id="ARBA00007853"/>
    </source>
</evidence>
<dbReference type="SUPFAM" id="SSF54277">
    <property type="entry name" value="CAD &amp; PB1 domains"/>
    <property type="match status" value="1"/>
</dbReference>
<dbReference type="PANTHER" id="PTHR31384">
    <property type="entry name" value="AUXIN RESPONSE FACTOR 4-RELATED"/>
    <property type="match status" value="1"/>
</dbReference>
<evidence type="ECO:0000256" key="7">
    <source>
        <dbReference type="ARBA" id="ARBA00023294"/>
    </source>
</evidence>